<keyword evidence="3 8" id="KW-0812">Transmembrane</keyword>
<evidence type="ECO:0000313" key="11">
    <source>
        <dbReference type="Proteomes" id="UP001595839"/>
    </source>
</evidence>
<sequence>MAATGEGGTGPGPVRDTQIARTLLAEAREELLKADNKAGFLLATLGAMLTALLGAMCGGVVEPRRYTAVSQILLWAGCVTCLVALVLLGLAMTPRLGRPHSSRAHYFGDVSAMACVPCLEEAVRRTDPLGRDLDQLTFLSHTAWIKYRCIRHALAWSGAFALLTALGILTGSWT</sequence>
<evidence type="ECO:0000256" key="2">
    <source>
        <dbReference type="ARBA" id="ARBA00022475"/>
    </source>
</evidence>
<feature type="domain" description="Pycsar effector protein" evidence="9">
    <location>
        <begin position="20"/>
        <end position="169"/>
    </location>
</feature>
<organism evidence="10 11">
    <name type="scientific">Streptomyces vulcanius</name>
    <dbReference type="NCBI Taxonomy" id="1441876"/>
    <lineage>
        <taxon>Bacteria</taxon>
        <taxon>Bacillati</taxon>
        <taxon>Actinomycetota</taxon>
        <taxon>Actinomycetes</taxon>
        <taxon>Kitasatosporales</taxon>
        <taxon>Streptomycetaceae</taxon>
        <taxon>Streptomyces</taxon>
    </lineage>
</organism>
<keyword evidence="6" id="KW-0051">Antiviral defense</keyword>
<dbReference type="RefSeq" id="WP_381171296.1">
    <property type="nucleotide sequence ID" value="NZ_JBHSFK010000036.1"/>
</dbReference>
<keyword evidence="4" id="KW-0547">Nucleotide-binding</keyword>
<protein>
    <submittedName>
        <fullName evidence="10">Pycsar system effector family protein</fullName>
    </submittedName>
</protein>
<evidence type="ECO:0000256" key="3">
    <source>
        <dbReference type="ARBA" id="ARBA00022692"/>
    </source>
</evidence>
<reference evidence="11" key="1">
    <citation type="journal article" date="2019" name="Int. J. Syst. Evol. Microbiol.">
        <title>The Global Catalogue of Microorganisms (GCM) 10K type strain sequencing project: providing services to taxonomists for standard genome sequencing and annotation.</title>
        <authorList>
            <consortium name="The Broad Institute Genomics Platform"/>
            <consortium name="The Broad Institute Genome Sequencing Center for Infectious Disease"/>
            <person name="Wu L."/>
            <person name="Ma J."/>
        </authorList>
    </citation>
    <scope>NUCLEOTIDE SEQUENCE [LARGE SCALE GENOMIC DNA]</scope>
    <source>
        <strain evidence="11">CGMCC 4.7177</strain>
    </source>
</reference>
<feature type="transmembrane region" description="Helical" evidence="8">
    <location>
        <begin position="153"/>
        <end position="173"/>
    </location>
</feature>
<feature type="transmembrane region" description="Helical" evidence="8">
    <location>
        <begin position="73"/>
        <end position="93"/>
    </location>
</feature>
<evidence type="ECO:0000259" key="9">
    <source>
        <dbReference type="Pfam" id="PF18967"/>
    </source>
</evidence>
<keyword evidence="5 8" id="KW-1133">Transmembrane helix</keyword>
<evidence type="ECO:0000256" key="8">
    <source>
        <dbReference type="SAM" id="Phobius"/>
    </source>
</evidence>
<keyword evidence="11" id="KW-1185">Reference proteome</keyword>
<dbReference type="Proteomes" id="UP001595839">
    <property type="component" value="Unassembled WGS sequence"/>
</dbReference>
<comment type="caution">
    <text evidence="10">The sequence shown here is derived from an EMBL/GenBank/DDBJ whole genome shotgun (WGS) entry which is preliminary data.</text>
</comment>
<dbReference type="EMBL" id="JBHSFK010000036">
    <property type="protein sequence ID" value="MFC4505639.1"/>
    <property type="molecule type" value="Genomic_DNA"/>
</dbReference>
<accession>A0ABV9B0H7</accession>
<dbReference type="Pfam" id="PF18967">
    <property type="entry name" value="PycTM"/>
    <property type="match status" value="1"/>
</dbReference>
<evidence type="ECO:0000256" key="7">
    <source>
        <dbReference type="ARBA" id="ARBA00023136"/>
    </source>
</evidence>
<comment type="subcellular location">
    <subcellularLocation>
        <location evidence="1">Cell membrane</location>
    </subcellularLocation>
</comment>
<name>A0ABV9B0H7_9ACTN</name>
<dbReference type="InterPro" id="IPR043760">
    <property type="entry name" value="PycTM_dom"/>
</dbReference>
<evidence type="ECO:0000256" key="6">
    <source>
        <dbReference type="ARBA" id="ARBA00023118"/>
    </source>
</evidence>
<evidence type="ECO:0000256" key="1">
    <source>
        <dbReference type="ARBA" id="ARBA00004236"/>
    </source>
</evidence>
<gene>
    <name evidence="10" type="ORF">ACFPIH_40315</name>
</gene>
<feature type="transmembrane region" description="Helical" evidence="8">
    <location>
        <begin position="38"/>
        <end position="61"/>
    </location>
</feature>
<evidence type="ECO:0000313" key="10">
    <source>
        <dbReference type="EMBL" id="MFC4505639.1"/>
    </source>
</evidence>
<evidence type="ECO:0000256" key="4">
    <source>
        <dbReference type="ARBA" id="ARBA00022741"/>
    </source>
</evidence>
<evidence type="ECO:0000256" key="5">
    <source>
        <dbReference type="ARBA" id="ARBA00022989"/>
    </source>
</evidence>
<keyword evidence="7 8" id="KW-0472">Membrane</keyword>
<proteinExistence type="predicted"/>
<keyword evidence="2" id="KW-1003">Cell membrane</keyword>